<dbReference type="GO" id="GO:0006508">
    <property type="term" value="P:proteolysis"/>
    <property type="evidence" value="ECO:0007669"/>
    <property type="project" value="UniProtKB-KW"/>
</dbReference>
<dbReference type="Gene3D" id="3.40.390.10">
    <property type="entry name" value="Collagenase (Catalytic Domain)"/>
    <property type="match status" value="1"/>
</dbReference>
<dbReference type="SMART" id="SM00235">
    <property type="entry name" value="ZnMc"/>
    <property type="match status" value="1"/>
</dbReference>
<comment type="cofactor">
    <cofactor evidence="7">
        <name>Ca(2+)</name>
        <dbReference type="ChEBI" id="CHEBI:29108"/>
    </cofactor>
    <text evidence="7">Can bind about 5 Ca(2+) ions per subunit.</text>
</comment>
<evidence type="ECO:0000313" key="12">
    <source>
        <dbReference type="Proteomes" id="UP000298663"/>
    </source>
</evidence>
<feature type="binding site" evidence="7">
    <location>
        <position position="162"/>
    </location>
    <ligand>
        <name>Zn(2+)</name>
        <dbReference type="ChEBI" id="CHEBI:29105"/>
        <label>2</label>
        <note>catalytic</note>
    </ligand>
</feature>
<evidence type="ECO:0000256" key="3">
    <source>
        <dbReference type="ARBA" id="ARBA00022723"/>
    </source>
</evidence>
<keyword evidence="5 7" id="KW-0862">Zinc</keyword>
<feature type="binding site" evidence="7">
    <location>
        <position position="90"/>
    </location>
    <ligand>
        <name>Ca(2+)</name>
        <dbReference type="ChEBI" id="CHEBI:29108"/>
        <label>2</label>
    </ligand>
</feature>
<feature type="binding site" evidence="7">
    <location>
        <position position="113"/>
    </location>
    <ligand>
        <name>Zn(2+)</name>
        <dbReference type="ChEBI" id="CHEBI:29105"/>
        <label>1</label>
    </ligand>
</feature>
<proteinExistence type="inferred from homology"/>
<feature type="chain" id="PRO_5020330398" description="Peptidase metallopeptidase domain-containing protein" evidence="9">
    <location>
        <begin position="19"/>
        <end position="240"/>
    </location>
</feature>
<keyword evidence="3 7" id="KW-0479">Metal-binding</keyword>
<keyword evidence="12" id="KW-1185">Reference proteome</keyword>
<comment type="similarity">
    <text evidence="1">Belongs to the peptidase M10A family.</text>
</comment>
<dbReference type="GO" id="GO:0008270">
    <property type="term" value="F:zinc ion binding"/>
    <property type="evidence" value="ECO:0007669"/>
    <property type="project" value="InterPro"/>
</dbReference>
<feature type="binding site" evidence="7">
    <location>
        <position position="158"/>
    </location>
    <ligand>
        <name>Zn(2+)</name>
        <dbReference type="ChEBI" id="CHEBI:29105"/>
        <label>2</label>
        <note>catalytic</note>
    </ligand>
</feature>
<comment type="caution">
    <text evidence="11">The sequence shown here is derived from an EMBL/GenBank/DDBJ whole genome shotgun (WGS) entry which is preliminary data.</text>
</comment>
<evidence type="ECO:0000259" key="10">
    <source>
        <dbReference type="SMART" id="SM00235"/>
    </source>
</evidence>
<dbReference type="PANTHER" id="PTHR10201:SF323">
    <property type="entry name" value="MATRIX METALLOPROTEINASE-21"/>
    <property type="match status" value="1"/>
</dbReference>
<dbReference type="InterPro" id="IPR001818">
    <property type="entry name" value="Pept_M10_metallopeptidase"/>
</dbReference>
<dbReference type="Pfam" id="PF00413">
    <property type="entry name" value="Peptidase_M10"/>
    <property type="match status" value="1"/>
</dbReference>
<feature type="binding site" evidence="7">
    <location>
        <position position="102"/>
    </location>
    <ligand>
        <name>Zn(2+)</name>
        <dbReference type="ChEBI" id="CHEBI:29105"/>
        <label>1</label>
    </ligand>
</feature>
<accession>A0A4U5MCU7</accession>
<comment type="cofactor">
    <cofactor evidence="7">
        <name>Zn(2+)</name>
        <dbReference type="ChEBI" id="CHEBI:29105"/>
    </cofactor>
    <text evidence="7">Binds 2 Zn(2+) ions per subunit.</text>
</comment>
<dbReference type="PANTHER" id="PTHR10201">
    <property type="entry name" value="MATRIX METALLOPROTEINASE"/>
    <property type="match status" value="1"/>
</dbReference>
<dbReference type="InterPro" id="IPR006026">
    <property type="entry name" value="Peptidase_Metallo"/>
</dbReference>
<dbReference type="EMBL" id="AZBU02000008">
    <property type="protein sequence ID" value="TKR66940.1"/>
    <property type="molecule type" value="Genomic_DNA"/>
</dbReference>
<dbReference type="InterPro" id="IPR024079">
    <property type="entry name" value="MetalloPept_cat_dom_sf"/>
</dbReference>
<evidence type="ECO:0000256" key="6">
    <source>
        <dbReference type="ARBA" id="ARBA00023049"/>
    </source>
</evidence>
<feature type="binding site" evidence="7">
    <location>
        <position position="127"/>
    </location>
    <ligand>
        <name>Zn(2+)</name>
        <dbReference type="ChEBI" id="CHEBI:29105"/>
        <label>1</label>
    </ligand>
</feature>
<feature type="binding site" evidence="7">
    <location>
        <position position="177"/>
    </location>
    <ligand>
        <name>Zn(2+)</name>
        <dbReference type="ChEBI" id="CHEBI:29105"/>
        <label>2</label>
        <note>catalytic</note>
    </ligand>
</feature>
<feature type="region of interest" description="Disordered" evidence="8">
    <location>
        <begin position="207"/>
        <end position="240"/>
    </location>
</feature>
<evidence type="ECO:0000256" key="1">
    <source>
        <dbReference type="ARBA" id="ARBA00010370"/>
    </source>
</evidence>
<gene>
    <name evidence="11" type="ORF">L596_023162</name>
</gene>
<dbReference type="AlphaFoldDB" id="A0A4U5MCU7"/>
<dbReference type="STRING" id="34508.A0A4U5MCU7"/>
<evidence type="ECO:0000313" key="11">
    <source>
        <dbReference type="EMBL" id="TKR66940.1"/>
    </source>
</evidence>
<reference evidence="11 12" key="2">
    <citation type="journal article" date="2019" name="G3 (Bethesda)">
        <title>Hybrid Assembly of the Genome of the Entomopathogenic Nematode Steinernema carpocapsae Identifies the X-Chromosome.</title>
        <authorList>
            <person name="Serra L."/>
            <person name="Macchietto M."/>
            <person name="Macias-Munoz A."/>
            <person name="McGill C.J."/>
            <person name="Rodriguez I.M."/>
            <person name="Rodriguez B."/>
            <person name="Murad R."/>
            <person name="Mortazavi A."/>
        </authorList>
    </citation>
    <scope>NUCLEOTIDE SEQUENCE [LARGE SCALE GENOMIC DNA]</scope>
    <source>
        <strain evidence="11 12">ALL</strain>
    </source>
</reference>
<dbReference type="Proteomes" id="UP000298663">
    <property type="component" value="Unassembled WGS sequence"/>
</dbReference>
<reference evidence="11 12" key="1">
    <citation type="journal article" date="2015" name="Genome Biol.">
        <title>Comparative genomics of Steinernema reveals deeply conserved gene regulatory networks.</title>
        <authorList>
            <person name="Dillman A.R."/>
            <person name="Macchietto M."/>
            <person name="Porter C.F."/>
            <person name="Rogers A."/>
            <person name="Williams B."/>
            <person name="Antoshechkin I."/>
            <person name="Lee M.M."/>
            <person name="Goodwin Z."/>
            <person name="Lu X."/>
            <person name="Lewis E.E."/>
            <person name="Goodrich-Blair H."/>
            <person name="Stock S.P."/>
            <person name="Adams B.J."/>
            <person name="Sternberg P.W."/>
            <person name="Mortazavi A."/>
        </authorList>
    </citation>
    <scope>NUCLEOTIDE SEQUENCE [LARGE SCALE GENOMIC DNA]</scope>
    <source>
        <strain evidence="11 12">ALL</strain>
    </source>
</reference>
<dbReference type="GO" id="GO:0004222">
    <property type="term" value="F:metalloendopeptidase activity"/>
    <property type="evidence" value="ECO:0007669"/>
    <property type="project" value="InterPro"/>
</dbReference>
<sequence length="240" mass="27660">MDLRLFVVLVILLTLGVAHRYRRHHKKLSRVSRSNQDRWEKHALTYWVKNTPSSIPDLRVIRQELGEAFRLWSQVTNLTFTEAMNPDDADIVLSFELQEHGDGYPFYDDDLAHAFGPGRHHLNGKVHFNNDFNFKVGPFSTQQHREFGEYDIRLVATHHIGHALGLQHNDHNEDSVMHATYRHVVNHDNVLTNDDISAIQALYGAQHAEPPVPVPSRARRSHDYEMDQSGDTADYAPEED</sequence>
<dbReference type="InterPro" id="IPR033739">
    <property type="entry name" value="M10A_MMP"/>
</dbReference>
<keyword evidence="6" id="KW-0482">Metalloprotease</keyword>
<evidence type="ECO:0000256" key="5">
    <source>
        <dbReference type="ARBA" id="ARBA00022833"/>
    </source>
</evidence>
<feature type="domain" description="Peptidase metallopeptidase" evidence="10">
    <location>
        <begin position="35"/>
        <end position="205"/>
    </location>
</feature>
<keyword evidence="7" id="KW-0106">Calcium</keyword>
<evidence type="ECO:0000256" key="2">
    <source>
        <dbReference type="ARBA" id="ARBA00022670"/>
    </source>
</evidence>
<evidence type="ECO:0000256" key="4">
    <source>
        <dbReference type="ARBA" id="ARBA00022801"/>
    </source>
</evidence>
<dbReference type="SUPFAM" id="SSF55486">
    <property type="entry name" value="Metalloproteases ('zincins'), catalytic domain"/>
    <property type="match status" value="1"/>
</dbReference>
<dbReference type="CDD" id="cd04278">
    <property type="entry name" value="ZnMc_MMP"/>
    <property type="match status" value="1"/>
</dbReference>
<keyword evidence="2" id="KW-0645">Protease</keyword>
<dbReference type="OrthoDB" id="406838at2759"/>
<evidence type="ECO:0000256" key="8">
    <source>
        <dbReference type="SAM" id="MobiDB-lite"/>
    </source>
</evidence>
<keyword evidence="4" id="KW-0378">Hydrolase</keyword>
<dbReference type="PRINTS" id="PR00138">
    <property type="entry name" value="MATRIXIN"/>
</dbReference>
<feature type="binding site" evidence="7">
    <location>
        <position position="100"/>
    </location>
    <ligand>
        <name>Zn(2+)</name>
        <dbReference type="ChEBI" id="CHEBI:29105"/>
        <label>1</label>
    </ligand>
</feature>
<protein>
    <recommendedName>
        <fullName evidence="10">Peptidase metallopeptidase domain-containing protein</fullName>
    </recommendedName>
</protein>
<dbReference type="InterPro" id="IPR021190">
    <property type="entry name" value="Pept_M10A"/>
</dbReference>
<organism evidence="11 12">
    <name type="scientific">Steinernema carpocapsae</name>
    <name type="common">Entomopathogenic nematode</name>
    <dbReference type="NCBI Taxonomy" id="34508"/>
    <lineage>
        <taxon>Eukaryota</taxon>
        <taxon>Metazoa</taxon>
        <taxon>Ecdysozoa</taxon>
        <taxon>Nematoda</taxon>
        <taxon>Chromadorea</taxon>
        <taxon>Rhabditida</taxon>
        <taxon>Tylenchina</taxon>
        <taxon>Panagrolaimomorpha</taxon>
        <taxon>Strongyloidoidea</taxon>
        <taxon>Steinernematidae</taxon>
        <taxon>Steinernema</taxon>
    </lineage>
</organism>
<evidence type="ECO:0000256" key="7">
    <source>
        <dbReference type="PIRSR" id="PIRSR621190-2"/>
    </source>
</evidence>
<evidence type="ECO:0000256" key="9">
    <source>
        <dbReference type="SAM" id="SignalP"/>
    </source>
</evidence>
<keyword evidence="9" id="KW-0732">Signal</keyword>
<feature type="signal peptide" evidence="9">
    <location>
        <begin position="1"/>
        <end position="18"/>
    </location>
</feature>
<name>A0A4U5MCU7_STECR</name>
<dbReference type="GO" id="GO:0031012">
    <property type="term" value="C:extracellular matrix"/>
    <property type="evidence" value="ECO:0007669"/>
    <property type="project" value="InterPro"/>
</dbReference>
<feature type="binding site" evidence="7">
    <location>
        <position position="168"/>
    </location>
    <ligand>
        <name>Zn(2+)</name>
        <dbReference type="ChEBI" id="CHEBI:29105"/>
        <label>2</label>
        <note>catalytic</note>
    </ligand>
</feature>